<evidence type="ECO:0000313" key="3">
    <source>
        <dbReference type="EMBL" id="MBB3838415.1"/>
    </source>
</evidence>
<evidence type="ECO:0000259" key="2">
    <source>
        <dbReference type="Pfam" id="PF01364"/>
    </source>
</evidence>
<keyword evidence="4" id="KW-1185">Reference proteome</keyword>
<dbReference type="Gene3D" id="3.40.50.1460">
    <property type="match status" value="1"/>
</dbReference>
<reference evidence="3 4" key="1">
    <citation type="submission" date="2020-08" db="EMBL/GenBank/DDBJ databases">
        <title>Genomic Encyclopedia of Type Strains, Phase IV (KMG-IV): sequencing the most valuable type-strain genomes for metagenomic binning, comparative biology and taxonomic classification.</title>
        <authorList>
            <person name="Goeker M."/>
        </authorList>
    </citation>
    <scope>NUCLEOTIDE SEQUENCE [LARGE SCALE GENOMIC DNA]</scope>
    <source>
        <strain evidence="3 4">DSM 17976</strain>
    </source>
</reference>
<dbReference type="Proteomes" id="UP000541352">
    <property type="component" value="Unassembled WGS sequence"/>
</dbReference>
<dbReference type="NCBIfam" id="TIGR04183">
    <property type="entry name" value="Por_Secre_tail"/>
    <property type="match status" value="1"/>
</dbReference>
<dbReference type="InterPro" id="IPR029030">
    <property type="entry name" value="Caspase-like_dom_sf"/>
</dbReference>
<dbReference type="Pfam" id="PF01364">
    <property type="entry name" value="Peptidase_C25"/>
    <property type="match status" value="1"/>
</dbReference>
<evidence type="ECO:0000313" key="4">
    <source>
        <dbReference type="Proteomes" id="UP000541352"/>
    </source>
</evidence>
<gene>
    <name evidence="3" type="ORF">FHS57_002420</name>
</gene>
<name>A0A7W5ZJQ9_9BACT</name>
<dbReference type="RefSeq" id="WP_183973836.1">
    <property type="nucleotide sequence ID" value="NZ_JACIBY010000004.1"/>
</dbReference>
<dbReference type="GO" id="GO:0008234">
    <property type="term" value="F:cysteine-type peptidase activity"/>
    <property type="evidence" value="ECO:0007669"/>
    <property type="project" value="InterPro"/>
</dbReference>
<accession>A0A7W5ZJQ9</accession>
<dbReference type="InterPro" id="IPR026444">
    <property type="entry name" value="Secre_tail"/>
</dbReference>
<dbReference type="InterPro" id="IPR029031">
    <property type="entry name" value="Gingipain_N_sf"/>
</dbReference>
<dbReference type="AlphaFoldDB" id="A0A7W5ZJQ9"/>
<dbReference type="EMBL" id="JACIBY010000004">
    <property type="protein sequence ID" value="MBB3838415.1"/>
    <property type="molecule type" value="Genomic_DNA"/>
</dbReference>
<dbReference type="CDD" id="cd02258">
    <property type="entry name" value="Peptidase_C25_N"/>
    <property type="match status" value="1"/>
</dbReference>
<comment type="caution">
    <text evidence="3">The sequence shown here is derived from an EMBL/GenBank/DDBJ whole genome shotgun (WGS) entry which is preliminary data.</text>
</comment>
<protein>
    <recommendedName>
        <fullName evidence="2">Gingipain domain-containing protein</fullName>
    </recommendedName>
</protein>
<organism evidence="3 4">
    <name type="scientific">Runella defluvii</name>
    <dbReference type="NCBI Taxonomy" id="370973"/>
    <lineage>
        <taxon>Bacteria</taxon>
        <taxon>Pseudomonadati</taxon>
        <taxon>Bacteroidota</taxon>
        <taxon>Cytophagia</taxon>
        <taxon>Cytophagales</taxon>
        <taxon>Spirosomataceae</taxon>
        <taxon>Runella</taxon>
    </lineage>
</organism>
<dbReference type="InterPro" id="IPR001769">
    <property type="entry name" value="Gingipain"/>
</dbReference>
<dbReference type="SUPFAM" id="SSF52129">
    <property type="entry name" value="Caspase-like"/>
    <property type="match status" value="1"/>
</dbReference>
<feature type="domain" description="Gingipain" evidence="2">
    <location>
        <begin position="410"/>
        <end position="779"/>
    </location>
</feature>
<sequence length="1124" mass="124938">MKLLLTYRFIGKVLSAFLLFLLLFTTTSWGQNQSSVLATGKWFKIGVTQTGVYRIDAPFLKKLGIATSDINPKNLRLFGNGGYMLPQSNAQNRANELTENAVYVKGENDGKFDEGDALWFWGQSPHEIRYNTAEKRLEHQLNLYSDTTFYFLQLDATQAGLRLPTYPSGNSGTIQTAFDDYVFRESEIYNRVQSGREWWGEYFGNQTRQDFSADLEGLLPNSPVKVTVASVAAAQVTTKFVVGVNGQTLGEQTMGTVTNYRYDSKGLRTQKTYDGQLSNATTRVTTSLTFDKAGQANAEGYLDFFGLQIQRSLRLYTQPTIFQSLASLTQDSVRYQIGQASAQMQLWDVTNPQRPAAQSFRLSGTEAIFGTSGKIFRRFVAFSETQLLTPISAQAVSNQNLRALSTPNLLIITSPIWLKQAQRLATFRRQNDGLEVIVVTTNQVYNEFASGQADPTAIRDYAKFLNNRQPNTLKYLLLFGDATYDYKNNLKAFSPLEMTYFVPSYESRESGHPVLSFTSDDYFGFLKPTDGEWIEDFSGNHLLDIGVGRLPVKTTAEAETAVDKLIRYVAKRGRGKWRQKIAFVADDGDANLHQQDAENLSTQIASKTASYELQKVYVDAFPQIGTPIHAPEASKTIDRLIDEGVLIMNYTGHGGISIWADEQIVTLQNILNWRNLDNLPLMITATCEFGRYDNPGEVSGAELAVLSPRGGAIAMLTTARPVYASTNFLLNEAFYESALEHTSGDVPRLGDLMRMTKNKSFSGVFNRNFTLLGDPSLRLNYPDYDVEITTQDTLKAGGKARISGQIKLGNVLVNDFNGVASISVYDKENQLMTLGIENAKMPYKQFKSKIFEGKVSVKNGLFVVDFVVPKNIDTKLGNGLIQVYAIKADTSADAMGGTNQVWVGGTALSNPDTKPPVVQLYLNDQNFVEGSQLDDSPLLIAQLTDDSGINLLQPISLTLNDTLILLVNDYFTANQDSYQSGRINYLLKKLPAGDYVLRLKVADIYNNWSEGTLRFKVGKESAIVKSVIAYPNPFVEQATLQIELVNEGEDVEVTTTIFDVSGNLVRSETQTIYNSDAILTTMTWNAATQHRQPVPAGVYVYRIVVKSLTRQQTQTVGGKLIKPK</sequence>
<dbReference type="GO" id="GO:0006508">
    <property type="term" value="P:proteolysis"/>
    <property type="evidence" value="ECO:0007669"/>
    <property type="project" value="InterPro"/>
</dbReference>
<keyword evidence="1" id="KW-0732">Signal</keyword>
<dbReference type="Gene3D" id="2.60.40.4070">
    <property type="match status" value="1"/>
</dbReference>
<dbReference type="NCBIfam" id="NF033707">
    <property type="entry name" value="T9SS_sortase"/>
    <property type="match status" value="1"/>
</dbReference>
<dbReference type="Gene3D" id="3.40.50.10390">
    <property type="entry name" value="Gingipain r, domain 1"/>
    <property type="match status" value="1"/>
</dbReference>
<proteinExistence type="predicted"/>
<evidence type="ECO:0000256" key="1">
    <source>
        <dbReference type="ARBA" id="ARBA00022729"/>
    </source>
</evidence>